<dbReference type="InterPro" id="IPR058367">
    <property type="entry name" value="DUF8054"/>
</dbReference>
<dbReference type="STRING" id="1230453.C453_05174"/>
<dbReference type="OrthoDB" id="267121at2157"/>
<sequence>MRIPRGALLRSRVVDDPGDALAEVLDEGLTGYVVFEPQDALLLGESTRGIVTFEDGIPVLAYDTERDEGGRDGLEGFAVTGPHRVAVHAVDADDLAEAHETEAFRVAPDEPARVLAGDERLADRTLDAAPESRREAGRDQSALEAFLSDSEAIEQIQSEARAEAQARAEEWGLESALVDDDDEQLPGRDEADDVAHGGTRY</sequence>
<dbReference type="EMBL" id="AOLK01000011">
    <property type="protein sequence ID" value="ELZ87718.1"/>
    <property type="molecule type" value="Genomic_DNA"/>
</dbReference>
<gene>
    <name evidence="3" type="ORF">C453_05174</name>
</gene>
<dbReference type="RefSeq" id="WP_008323132.1">
    <property type="nucleotide sequence ID" value="NZ_AOLK01000011.1"/>
</dbReference>
<evidence type="ECO:0000256" key="1">
    <source>
        <dbReference type="SAM" id="MobiDB-lite"/>
    </source>
</evidence>
<feature type="compositionally biased region" description="Basic and acidic residues" evidence="1">
    <location>
        <begin position="118"/>
        <end position="138"/>
    </location>
</feature>
<feature type="compositionally biased region" description="Basic and acidic residues" evidence="1">
    <location>
        <begin position="185"/>
        <end position="195"/>
    </location>
</feature>
<dbReference type="Proteomes" id="UP000011612">
    <property type="component" value="Unassembled WGS sequence"/>
</dbReference>
<evidence type="ECO:0000259" key="2">
    <source>
        <dbReference type="Pfam" id="PF26239"/>
    </source>
</evidence>
<evidence type="ECO:0000313" key="4">
    <source>
        <dbReference type="Proteomes" id="UP000011612"/>
    </source>
</evidence>
<name>M0HVD2_HALEO</name>
<evidence type="ECO:0000313" key="3">
    <source>
        <dbReference type="EMBL" id="ELZ87718.1"/>
    </source>
</evidence>
<feature type="domain" description="DUF8054" evidence="2">
    <location>
        <begin position="2"/>
        <end position="173"/>
    </location>
</feature>
<dbReference type="PATRIC" id="fig|1230453.4.peg.993"/>
<organism evidence="3 4">
    <name type="scientific">Haloferax elongans ATCC BAA-1513</name>
    <dbReference type="NCBI Taxonomy" id="1230453"/>
    <lineage>
        <taxon>Archaea</taxon>
        <taxon>Methanobacteriati</taxon>
        <taxon>Methanobacteriota</taxon>
        <taxon>Stenosarchaea group</taxon>
        <taxon>Halobacteria</taxon>
        <taxon>Halobacteriales</taxon>
        <taxon>Haloferacaceae</taxon>
        <taxon>Haloferax</taxon>
    </lineage>
</organism>
<dbReference type="Pfam" id="PF26239">
    <property type="entry name" value="DUF8054"/>
    <property type="match status" value="1"/>
</dbReference>
<feature type="compositionally biased region" description="Basic and acidic residues" evidence="1">
    <location>
        <begin position="160"/>
        <end position="170"/>
    </location>
</feature>
<accession>M0HVD2</accession>
<reference evidence="3 4" key="1">
    <citation type="journal article" date="2014" name="PLoS Genet.">
        <title>Phylogenetically driven sequencing of extremely halophilic archaea reveals strategies for static and dynamic osmo-response.</title>
        <authorList>
            <person name="Becker E.A."/>
            <person name="Seitzer P.M."/>
            <person name="Tritt A."/>
            <person name="Larsen D."/>
            <person name="Krusor M."/>
            <person name="Yao A.I."/>
            <person name="Wu D."/>
            <person name="Madern D."/>
            <person name="Eisen J.A."/>
            <person name="Darling A.E."/>
            <person name="Facciotti M.T."/>
        </authorList>
    </citation>
    <scope>NUCLEOTIDE SEQUENCE [LARGE SCALE GENOMIC DNA]</scope>
    <source>
        <strain evidence="3 4">ATCC BAA-1513</strain>
    </source>
</reference>
<dbReference type="AlphaFoldDB" id="M0HVD2"/>
<feature type="region of interest" description="Disordered" evidence="1">
    <location>
        <begin position="118"/>
        <end position="140"/>
    </location>
</feature>
<protein>
    <recommendedName>
        <fullName evidence="2">DUF8054 domain-containing protein</fullName>
    </recommendedName>
</protein>
<feature type="region of interest" description="Disordered" evidence="1">
    <location>
        <begin position="157"/>
        <end position="201"/>
    </location>
</feature>
<comment type="caution">
    <text evidence="3">The sequence shown here is derived from an EMBL/GenBank/DDBJ whole genome shotgun (WGS) entry which is preliminary data.</text>
</comment>
<proteinExistence type="predicted"/>
<keyword evidence="4" id="KW-1185">Reference proteome</keyword>